<evidence type="ECO:0000313" key="11">
    <source>
        <dbReference type="Proteomes" id="UP000516314"/>
    </source>
</evidence>
<dbReference type="FunFam" id="3.90.830.10:FF:000008">
    <property type="entry name" value="SNARE-interacting protein KEULE"/>
    <property type="match status" value="1"/>
</dbReference>
<dbReference type="InterPro" id="IPR007085">
    <property type="entry name" value="DNA/pantothenate-metab_flavo_C"/>
</dbReference>
<keyword evidence="6" id="KW-0173">Coenzyme A biosynthesis</keyword>
<dbReference type="InterPro" id="IPR027482">
    <property type="entry name" value="Sec1-like_dom2"/>
</dbReference>
<feature type="domain" description="DNA/pantothenate metabolism flavoprotein C-terminal" evidence="9">
    <location>
        <begin position="1159"/>
        <end position="1268"/>
    </location>
</feature>
<dbReference type="FunFam" id="1.25.40.60:FF:000008">
    <property type="entry name" value="Protein transport Sec1b"/>
    <property type="match status" value="1"/>
</dbReference>
<dbReference type="SUPFAM" id="SSF56815">
    <property type="entry name" value="Sec1/munc18-like (SM) proteins"/>
    <property type="match status" value="1"/>
</dbReference>
<dbReference type="Gene3D" id="3.40.50.10300">
    <property type="entry name" value="CoaB-like"/>
    <property type="match status" value="1"/>
</dbReference>
<dbReference type="FunFam" id="3.40.50.10300:FF:000002">
    <property type="entry name" value="Phosphopantothenate--cysteine ligase 2"/>
    <property type="match status" value="1"/>
</dbReference>
<evidence type="ECO:0000256" key="2">
    <source>
        <dbReference type="ARBA" id="ARBA00009884"/>
    </source>
</evidence>
<feature type="region of interest" description="Disordered" evidence="8">
    <location>
        <begin position="1811"/>
        <end position="1862"/>
    </location>
</feature>
<dbReference type="Gene3D" id="3.40.50.1910">
    <property type="match status" value="1"/>
</dbReference>
<dbReference type="PANTHER" id="PTHR11679">
    <property type="entry name" value="VESICLE PROTEIN SORTING-ASSOCIATED"/>
    <property type="match status" value="1"/>
</dbReference>
<evidence type="ECO:0000256" key="6">
    <source>
        <dbReference type="ARBA" id="ARBA00022993"/>
    </source>
</evidence>
<evidence type="ECO:0000259" key="9">
    <source>
        <dbReference type="Pfam" id="PF04127"/>
    </source>
</evidence>
<dbReference type="Proteomes" id="UP000516314">
    <property type="component" value="Chromosome 1"/>
</dbReference>
<dbReference type="GO" id="GO:0004632">
    <property type="term" value="F:phosphopantothenate--cysteine ligase activity"/>
    <property type="evidence" value="ECO:0007669"/>
    <property type="project" value="UniProtKB-ARBA"/>
</dbReference>
<dbReference type="GO" id="GO:0015937">
    <property type="term" value="P:coenzyme A biosynthetic process"/>
    <property type="evidence" value="ECO:0007669"/>
    <property type="project" value="UniProtKB-KW"/>
</dbReference>
<dbReference type="InterPro" id="IPR035929">
    <property type="entry name" value="CoaB-like_sf"/>
</dbReference>
<feature type="compositionally biased region" description="Low complexity" evidence="8">
    <location>
        <begin position="1827"/>
        <end position="1845"/>
    </location>
</feature>
<dbReference type="InterPro" id="IPR043127">
    <property type="entry name" value="Sec-1-like_dom3a"/>
</dbReference>
<dbReference type="Gene3D" id="3.40.50.2060">
    <property type="match status" value="1"/>
</dbReference>
<organism evidence="10 11">
    <name type="scientific">Arabidopsis thaliana</name>
    <name type="common">Mouse-ear cress</name>
    <dbReference type="NCBI Taxonomy" id="3702"/>
    <lineage>
        <taxon>Eukaryota</taxon>
        <taxon>Viridiplantae</taxon>
        <taxon>Streptophyta</taxon>
        <taxon>Embryophyta</taxon>
        <taxon>Tracheophyta</taxon>
        <taxon>Spermatophyta</taxon>
        <taxon>Magnoliopsida</taxon>
        <taxon>eudicotyledons</taxon>
        <taxon>Gunneridae</taxon>
        <taxon>Pentapetalae</taxon>
        <taxon>rosids</taxon>
        <taxon>malvids</taxon>
        <taxon>Brassicales</taxon>
        <taxon>Brassicaceae</taxon>
        <taxon>Camelineae</taxon>
        <taxon>Arabidopsis</taxon>
    </lineage>
</organism>
<evidence type="ECO:0000256" key="8">
    <source>
        <dbReference type="SAM" id="MobiDB-lite"/>
    </source>
</evidence>
<dbReference type="Pfam" id="PF00995">
    <property type="entry name" value="Sec1"/>
    <property type="match status" value="1"/>
</dbReference>
<dbReference type="EMBL" id="LR881466">
    <property type="protein sequence ID" value="CAD5312509.1"/>
    <property type="molecule type" value="Genomic_DNA"/>
</dbReference>
<name>A0A7G2DS91_ARATH</name>
<accession>A0A7G2DS91</accession>
<dbReference type="InterPro" id="IPR036045">
    <property type="entry name" value="Sec1-like_sf"/>
</dbReference>
<evidence type="ECO:0000256" key="5">
    <source>
        <dbReference type="ARBA" id="ARBA00022927"/>
    </source>
</evidence>
<comment type="pathway">
    <text evidence="7">Cofactor biosynthesis; coenzyme A biosynthesis; CoA from (R)-pantothenate: step 2/5.</text>
</comment>
<evidence type="ECO:0000256" key="7">
    <source>
        <dbReference type="ARBA" id="ARBA00060603"/>
    </source>
</evidence>
<keyword evidence="4" id="KW-0436">Ligase</keyword>
<evidence type="ECO:0000256" key="1">
    <source>
        <dbReference type="ARBA" id="ARBA00005703"/>
    </source>
</evidence>
<evidence type="ECO:0000313" key="10">
    <source>
        <dbReference type="EMBL" id="CAD5312509.1"/>
    </source>
</evidence>
<dbReference type="InterPro" id="IPR043154">
    <property type="entry name" value="Sec-1-like_dom1"/>
</dbReference>
<dbReference type="GO" id="GO:0016192">
    <property type="term" value="P:vesicle-mediated transport"/>
    <property type="evidence" value="ECO:0007669"/>
    <property type="project" value="InterPro"/>
</dbReference>
<protein>
    <submittedName>
        <fullName evidence="10">(thale cress) hypothetical protein</fullName>
    </submittedName>
</protein>
<dbReference type="InterPro" id="IPR001619">
    <property type="entry name" value="Sec1-like"/>
</dbReference>
<dbReference type="Gene3D" id="1.25.40.60">
    <property type="match status" value="1"/>
</dbReference>
<dbReference type="SUPFAM" id="SSF102645">
    <property type="entry name" value="CoaB-like"/>
    <property type="match status" value="1"/>
</dbReference>
<reference evidence="10 11" key="1">
    <citation type="submission" date="2020-09" db="EMBL/GenBank/DDBJ databases">
        <authorList>
            <person name="Ashkenazy H."/>
        </authorList>
    </citation>
    <scope>NUCLEOTIDE SEQUENCE [LARGE SCALE GENOMIC DNA]</scope>
    <source>
        <strain evidence="11">cv. Cdm-0</strain>
    </source>
</reference>
<gene>
    <name evidence="10" type="ORF">AT9943_LOCUS1053</name>
</gene>
<keyword evidence="3" id="KW-0813">Transport</keyword>
<dbReference type="FunFam" id="3.40.50.2060:FF:000014">
    <property type="entry name" value="SNARE-interacting protein KEULE"/>
    <property type="match status" value="1"/>
</dbReference>
<proteinExistence type="inferred from homology"/>
<dbReference type="Gene3D" id="3.90.830.10">
    <property type="entry name" value="Syntaxin Binding Protein 1, Chain A, domain 2"/>
    <property type="match status" value="1"/>
</dbReference>
<comment type="similarity">
    <text evidence="1">Belongs to the PPC synthetase family.</text>
</comment>
<keyword evidence="5" id="KW-0653">Protein transport</keyword>
<comment type="similarity">
    <text evidence="2">Belongs to the STXBP/unc-18/SEC1 family.</text>
</comment>
<dbReference type="Pfam" id="PF04127">
    <property type="entry name" value="DFP"/>
    <property type="match status" value="1"/>
</dbReference>
<evidence type="ECO:0000256" key="3">
    <source>
        <dbReference type="ARBA" id="ARBA00022448"/>
    </source>
</evidence>
<evidence type="ECO:0000256" key="4">
    <source>
        <dbReference type="ARBA" id="ARBA00022598"/>
    </source>
</evidence>
<dbReference type="GO" id="GO:0015031">
    <property type="term" value="P:protein transport"/>
    <property type="evidence" value="ECO:0007669"/>
    <property type="project" value="UniProtKB-KW"/>
</dbReference>
<sequence>MAELEKKLNKLEIYCHNLKSGLDECSNKKQSVPIRKDGFNDRIIQQFLVSVSESRSSIRALSRSLASQLRTVGGKVYERLSLLLQPFDVKINSFAKNPKSLIFYLEAILSRAFFEDFEAPGFQKNGSTRILNPIDRCESNYASFNVLMELTWDEVLSRGTKHFSEEFSRFCDRKMSDVVSMLSWNRAWPEPLLQAFFGASKSVWLVHLLANSVNPGLQIFRVEKDDRFDPIYMEETGGERFKSLVRAMVQPGFYVYGSVVKCKVVCKQCGSDEEELEDHTDPLNPCSHDDLMIMEPAQDHGNEMERVHIRESYTHPNHITRTIDREIMRTNMQISMKLNVSEAEKDSQGGSTAEQVQLDWLVVFYGRDRIVDDVSLGVCNVIKEPIDLGRASRNKEEMLSQFKKLHGRRRVNIQTMTGKPLYELSMANQIWEHGRLLVHSVQRDCVRKYYGRDRVLSLLQNTQWRSLEWVIKQDVKEFCLGSKKKVNRLKLPFRSGLANHVWKLGGNKSEQAQLDRKFLKLCAKGIDATLVKRVKALLEIILGKRPRDPGWFDKQNQSRVQCVQVWLQSHAREDKVETREEESQPRGLSAEHFDYHLDQVWKLMRRLSKTGLGVQSRRMKTKYHFLGLRSQKVRPSIEELESCHVVCHSSESYKLMAINEETLSVVKKLCARSKSDIQKELDRNELVLWPAYGDEQRIGDVEVQRSPYLILICGYCKNQKSISKQMKYCMSFHLEDKLILSKAGKSKCGGLICDKQKKKLRCFSEGVSVIRLRFINLEEWCLKHSEVKREDQVLGFGMGWTIDNRVLPHVFVTFSGDKRPFDPGGADCVYELGRVWSLFEKPQGTSDMVITFSSVWQDRQQRPQYIKIDGTRALKGKRTKNMKPRINGGDANKEEFQSFIHRLGKGFKVFKTMLVNKMVMMKEPKTYYFPNQLAEFHTNGVFHSPRPPELSFCKVGSLFRYPTRLLVRGGCSDNKMRKKALGVLIEAKKDHTYRSLMHSLAVTDIVIMKVSLQNKEDIVANLNQFIELNSSCQGGMRRIVCVTSGGTTVPLEQRCVRYIDNFSSGNRGAASTENFVKAGYAVIFLYRRGTCQPYCRYLPDDPFLECFEFPDAKNIQVHGSHSGAVKMAVMDQQAAVAEGRLLKLPFSTIYEYLQMLRLIATILKDVGPCSMFYLAAAVSDFYVPWLSMTEHKIESGSGPLDIRLAQVPKMLSILRSNWAPKAFCISFKLETDSKILIEKATKALQKYKVHAVVANELLTRKEEVVVVSSSGNVVIAAMSYSDSDSSSHGGEYKNFRQITRERLLYEMLRSAKTGSSKSTWKVLIMDKLTVKIMSYACKMADITQEGVSLVEDIFRRRQPLPSMDAIYFIQPTKENVIMFLSDMSGKSPLYKKAFVFFSSPVSKELVGHIKKDSSVLPRIGALREMNLEFFAIDSQGFITDHERALEDLFGDEETSRKGDACLNVMASRIATVFASLREFPAVRYRAAKSLDASTMTTLRDLIPTKLAAGIWNCLAKHKQSIENFPQTETCELLILDRSIDQIAPVIHEWTYDAMCHDLLNMEGNKYVHVIPSKSGGQPEKKDVLLEEHDPIWLELRHAHIADASERLHDKMTNFLSKNKAAQLQGKRDGAELSTRDLQKMVQALPQYSEQIDKLSLHVEIARKLNDLIREQGLRELGQLEQDLVFGDAGMKDVIKYLSTQEEASREGKLRLLMILATIYPEKFEGEKGQNLMKLAKLSSDDMTAVNNMSLLGSAVDAKKNTPGGFTLKFDLHKKKRAVRKERQEEAAWQLSRFYPMIEELIEKLSKGELPKEDFPCMNDPSPSFHGSTSLSSAASSSQGQAAQSMRSRRTPTWAKPRGSDDGYSRKMGQRIFVFIVGGATRSELKVCHKLSTKLKREVILGSTSLDDPPQFITKLKLLTANDDLSLDDLQI</sequence>